<evidence type="ECO:0000313" key="2">
    <source>
        <dbReference type="Proteomes" id="UP001230649"/>
    </source>
</evidence>
<sequence length="427" mass="47159">MPRTPPPAPSQDSIRDFVGYFATLSTPRRNQGSGETGPTSRLNQSAVSNSTTSTDTIHSVDTASPSVSGTRRTRLQRRHSSPASDTSATLSVSTTTHTTTTAEEESRVERELTVAHVPAPRPGLRVRLRLRPSDNSESDPGRSSSTGSGKRRQQEEEEDDEEYVDGPKVRARHGKKRRSNRVESPLDDVQPVEVQRKRRTRIASTVPGSRESTASIGSVAPRSSHGRNTRSSTLVAEPIQTLESVEAANKALDNRLRQIGLRVVNVASDGNCLFRVFAHQLFNDPNRHLEMRTAICDYLKTHADTLSCYNWNEHGESYEQYVARMRKSRVWGGYLELYAFTQSYACRLIIYESDREQVFGEGNDVPEDAKVVRLSYHGGVHYNSVVPATPPEGSEEETSRSGSASGDQKRGGEESPINIDGPSSLHQ</sequence>
<name>A0ACC2WA56_9TREE</name>
<comment type="caution">
    <text evidence="1">The sequence shown here is derived from an EMBL/GenBank/DDBJ whole genome shotgun (WGS) entry which is preliminary data.</text>
</comment>
<keyword evidence="2" id="KW-1185">Reference proteome</keyword>
<proteinExistence type="predicted"/>
<dbReference type="EMBL" id="JASBWS010000035">
    <property type="protein sequence ID" value="KAJ9107982.1"/>
    <property type="molecule type" value="Genomic_DNA"/>
</dbReference>
<gene>
    <name evidence="1" type="ORF">QFC20_003667</name>
</gene>
<dbReference type="Proteomes" id="UP001230649">
    <property type="component" value="Unassembled WGS sequence"/>
</dbReference>
<evidence type="ECO:0000313" key="1">
    <source>
        <dbReference type="EMBL" id="KAJ9107982.1"/>
    </source>
</evidence>
<protein>
    <submittedName>
        <fullName evidence="1">Uncharacterized protein</fullName>
    </submittedName>
</protein>
<organism evidence="1 2">
    <name type="scientific">Naganishia adeliensis</name>
    <dbReference type="NCBI Taxonomy" id="92952"/>
    <lineage>
        <taxon>Eukaryota</taxon>
        <taxon>Fungi</taxon>
        <taxon>Dikarya</taxon>
        <taxon>Basidiomycota</taxon>
        <taxon>Agaricomycotina</taxon>
        <taxon>Tremellomycetes</taxon>
        <taxon>Filobasidiales</taxon>
        <taxon>Filobasidiaceae</taxon>
        <taxon>Naganishia</taxon>
    </lineage>
</organism>
<accession>A0ACC2WA56</accession>
<reference evidence="1" key="1">
    <citation type="submission" date="2023-04" db="EMBL/GenBank/DDBJ databases">
        <title>Draft Genome sequencing of Naganishia species isolated from polar environments using Oxford Nanopore Technology.</title>
        <authorList>
            <person name="Leo P."/>
            <person name="Venkateswaran K."/>
        </authorList>
    </citation>
    <scope>NUCLEOTIDE SEQUENCE</scope>
    <source>
        <strain evidence="1">MNA-CCFEE 5262</strain>
    </source>
</reference>